<keyword evidence="2" id="KW-1185">Reference proteome</keyword>
<evidence type="ECO:0000313" key="1">
    <source>
        <dbReference type="EMBL" id="AWR95479.1"/>
    </source>
</evidence>
<dbReference type="AlphaFoldDB" id="A0A2U9IHH4"/>
<accession>A0A2U9IHH4</accession>
<dbReference type="EMBL" id="CP029289">
    <property type="protein sequence ID" value="AWR95479.1"/>
    <property type="molecule type" value="Genomic_DNA"/>
</dbReference>
<organism evidence="1 2">
    <name type="scientific">Acidianus brierleyi</name>
    <dbReference type="NCBI Taxonomy" id="41673"/>
    <lineage>
        <taxon>Archaea</taxon>
        <taxon>Thermoproteota</taxon>
        <taxon>Thermoprotei</taxon>
        <taxon>Sulfolobales</taxon>
        <taxon>Sulfolobaceae</taxon>
        <taxon>Acidianus</taxon>
    </lineage>
</organism>
<reference evidence="1 2" key="1">
    <citation type="submission" date="2018-05" db="EMBL/GenBank/DDBJ databases">
        <title>Complete Genome Sequences of Extremely Thermoacidophilic, Metal-Mobilizing Type-Strain Members of the Archaeal Family Sulfolobaceae: Acidianus brierleyi DSM-1651T, Acidianus sulfidivorans DSM-18786T, Metallosphaera hakonensis DSM-7519T, and Metallosphaera prunae DSM-10039T.</title>
        <authorList>
            <person name="Counts J.A."/>
            <person name="Kelly R.M."/>
        </authorList>
    </citation>
    <scope>NUCLEOTIDE SEQUENCE [LARGE SCALE GENOMIC DNA]</scope>
    <source>
        <strain evidence="1 2">DSM 1651</strain>
    </source>
</reference>
<sequence length="331" mass="39262">MSLDFKENDFLSIQHYVRFILANKLKERVRKVDEYYYFELGDSDKGESFPVNFVMGKDSSTGKMFVMPVRRHCYVSEYYPDEAKFQIRRCMGFDYHSYETFEYKKGIGIRVQGDLVMEVREVFNTEEDISNFIASSNLQDLTNSFLRSKLYQDEDVRKVEQLTSIYTEMMDFILRTSASEDKLKYSIKVLRKIEKQLMKYFTFEVPDIYEKRRILDPRREKCIRFIDIDNAVEKFRRLKIQSNYKNFLEYVYSNEQKLYIKLGHYTTPHAIKISGILLGAEINLANILIVKPQTITLVHPEHGIEEYYVPKASLATFRIMGLEPEVGLFLF</sequence>
<evidence type="ECO:0000313" key="2">
    <source>
        <dbReference type="Proteomes" id="UP000248044"/>
    </source>
</evidence>
<protein>
    <submittedName>
        <fullName evidence="1">Uncharacterized protein</fullName>
    </submittedName>
</protein>
<name>A0A2U9IHH4_9CREN</name>
<dbReference type="Proteomes" id="UP000248044">
    <property type="component" value="Chromosome"/>
</dbReference>
<proteinExistence type="predicted"/>
<dbReference type="RefSeq" id="WP_110271357.1">
    <property type="nucleotide sequence ID" value="NZ_CP029289.2"/>
</dbReference>
<dbReference type="OrthoDB" id="38571at2157"/>
<dbReference type="KEGG" id="abri:DFR85_13625"/>
<gene>
    <name evidence="1" type="ORF">DFR85_13625</name>
</gene>
<dbReference type="GeneID" id="36833215"/>